<dbReference type="InterPro" id="IPR022742">
    <property type="entry name" value="Hydrolase_4"/>
</dbReference>
<dbReference type="OrthoDB" id="9788260at2"/>
<evidence type="ECO:0000313" key="3">
    <source>
        <dbReference type="EMBL" id="ABZ71879.1"/>
    </source>
</evidence>
<evidence type="ECO:0000256" key="1">
    <source>
        <dbReference type="SAM" id="SignalP"/>
    </source>
</evidence>
<dbReference type="EMBL" id="CP000927">
    <property type="protein sequence ID" value="ABZ71879.1"/>
    <property type="molecule type" value="Genomic_DNA"/>
</dbReference>
<dbReference type="InterPro" id="IPR029058">
    <property type="entry name" value="AB_hydrolase_fold"/>
</dbReference>
<reference evidence="3" key="1">
    <citation type="submission" date="2008-01" db="EMBL/GenBank/DDBJ databases">
        <title>Complete sequence of chromosome of Caulobacter sp. K31.</title>
        <authorList>
            <consortium name="US DOE Joint Genome Institute"/>
            <person name="Copeland A."/>
            <person name="Lucas S."/>
            <person name="Lapidus A."/>
            <person name="Barry K."/>
            <person name="Glavina del Rio T."/>
            <person name="Dalin E."/>
            <person name="Tice H."/>
            <person name="Pitluck S."/>
            <person name="Bruce D."/>
            <person name="Goodwin L."/>
            <person name="Thompson L.S."/>
            <person name="Brettin T."/>
            <person name="Detter J.C."/>
            <person name="Han C."/>
            <person name="Schmutz J."/>
            <person name="Larimer F."/>
            <person name="Land M."/>
            <person name="Hauser L."/>
            <person name="Kyrpides N."/>
            <person name="Kim E."/>
            <person name="Stephens C."/>
            <person name="Richardson P."/>
        </authorList>
    </citation>
    <scope>NUCLEOTIDE SEQUENCE [LARGE SCALE GENOMIC DNA]</scope>
    <source>
        <strain evidence="3">K31</strain>
    </source>
</reference>
<dbReference type="PANTHER" id="PTHR11614">
    <property type="entry name" value="PHOSPHOLIPASE-RELATED"/>
    <property type="match status" value="1"/>
</dbReference>
<feature type="chain" id="PRO_5002755673" evidence="1">
    <location>
        <begin position="23"/>
        <end position="355"/>
    </location>
</feature>
<dbReference type="STRING" id="366602.Caul_2752"/>
<keyword evidence="1" id="KW-0732">Signal</keyword>
<dbReference type="HOGENOM" id="CLU_773152_0_0_5"/>
<dbReference type="InterPro" id="IPR051044">
    <property type="entry name" value="MAG_DAG_Lipase"/>
</dbReference>
<sequence precursor="true">MRRRLTVSAWAIVLAFPLASCGDEAVRAPFAESRTPPSLEARFQPPPGWAWGYVAVGDGLVQRYGVSAPRTATRGQILILPGYGESAEGWFETTRDLNDRGYVVWILERQGQGGSERASRWRDLGHVASFAPDVTATQAMVKAVIRPSMDPGRRDPFVVLGHGDGGLVALRALEEGLPADAAILSSPNFDLADPPRAKSELIRIARWARGLKLGFVRYPGQPGWKRDGPDGLDARLTHDKARGAVQQAWERANPDLRMGAPSLTWYAAFYDAVDATGRDLKRVATPILMLDAGEDVKALPAPQHAVCLALPRCAETRYPSARHALHLETDSVREPWLKAVDDTLRARMAFPLREP</sequence>
<feature type="domain" description="Serine aminopeptidase S33" evidence="2">
    <location>
        <begin position="73"/>
        <end position="330"/>
    </location>
</feature>
<dbReference type="Pfam" id="PF12146">
    <property type="entry name" value="Hydrolase_4"/>
    <property type="match status" value="1"/>
</dbReference>
<organism evidence="3">
    <name type="scientific">Caulobacter sp. (strain K31)</name>
    <dbReference type="NCBI Taxonomy" id="366602"/>
    <lineage>
        <taxon>Bacteria</taxon>
        <taxon>Pseudomonadati</taxon>
        <taxon>Pseudomonadota</taxon>
        <taxon>Alphaproteobacteria</taxon>
        <taxon>Caulobacterales</taxon>
        <taxon>Caulobacteraceae</taxon>
        <taxon>Caulobacter</taxon>
    </lineage>
</organism>
<gene>
    <name evidence="3" type="ordered locus">Caul_2752</name>
</gene>
<accession>B0SYD2</accession>
<feature type="signal peptide" evidence="1">
    <location>
        <begin position="1"/>
        <end position="22"/>
    </location>
</feature>
<dbReference type="eggNOG" id="COG2267">
    <property type="taxonomic scope" value="Bacteria"/>
</dbReference>
<dbReference type="Gene3D" id="3.40.50.1820">
    <property type="entry name" value="alpha/beta hydrolase"/>
    <property type="match status" value="1"/>
</dbReference>
<dbReference type="KEGG" id="cak:Caul_2752"/>
<dbReference type="ESTHER" id="causk-b0syd2">
    <property type="family name" value="Monoglyceridelipase_lysophospholip"/>
</dbReference>
<proteinExistence type="predicted"/>
<protein>
    <submittedName>
        <fullName evidence="3">Lysophospholipase L2, putative</fullName>
    </submittedName>
</protein>
<evidence type="ECO:0000259" key="2">
    <source>
        <dbReference type="Pfam" id="PF12146"/>
    </source>
</evidence>
<dbReference type="AlphaFoldDB" id="B0SYD2"/>
<dbReference type="SUPFAM" id="SSF53474">
    <property type="entry name" value="alpha/beta-Hydrolases"/>
    <property type="match status" value="1"/>
</dbReference>
<name>B0SYD2_CAUSK</name>